<gene>
    <name evidence="2" type="ORF">F6J89_15905</name>
</gene>
<dbReference type="PANTHER" id="PTHR43640">
    <property type="entry name" value="OS07G0260300 PROTEIN"/>
    <property type="match status" value="1"/>
</dbReference>
<comment type="caution">
    <text evidence="2">The sequence shown here is derived from an EMBL/GenBank/DDBJ whole genome shotgun (WGS) entry which is preliminary data.</text>
</comment>
<feature type="non-terminal residue" evidence="2">
    <location>
        <position position="167"/>
    </location>
</feature>
<evidence type="ECO:0000313" key="2">
    <source>
        <dbReference type="EMBL" id="NER29072.1"/>
    </source>
</evidence>
<dbReference type="Pfam" id="PF00578">
    <property type="entry name" value="AhpC-TSA"/>
    <property type="match status" value="1"/>
</dbReference>
<sequence length="167" mass="18917">MEQIGTPVGSYAPDFELPGIDKHVHHLSRYLEKWRGIGVIFISNNCPYVLSYVDRLKKIQSQFHDQNFTLIGINSDKISCSQENCLENMKKFARDKQLNFPYLWDSTQEVAQSFGAQKTLSSFLIDQLGIVFYKGCIDDNSQQPAAVKQPYLQRAIAAPTNRAAIAL</sequence>
<feature type="domain" description="Thioredoxin" evidence="1">
    <location>
        <begin position="6"/>
        <end position="161"/>
    </location>
</feature>
<dbReference type="SUPFAM" id="SSF52833">
    <property type="entry name" value="Thioredoxin-like"/>
    <property type="match status" value="1"/>
</dbReference>
<dbReference type="Gene3D" id="3.40.30.10">
    <property type="entry name" value="Glutaredoxin"/>
    <property type="match status" value="1"/>
</dbReference>
<dbReference type="InterPro" id="IPR000866">
    <property type="entry name" value="AhpC/TSA"/>
</dbReference>
<reference evidence="2" key="1">
    <citation type="submission" date="2019-11" db="EMBL/GenBank/DDBJ databases">
        <title>Genomic insights into an expanded diversity of filamentous marine cyanobacteria reveals the extraordinary biosynthetic potential of Moorea and Okeania.</title>
        <authorList>
            <person name="Ferreira Leao T."/>
            <person name="Wang M."/>
            <person name="Moss N."/>
            <person name="Da Silva R."/>
            <person name="Sanders J."/>
            <person name="Nurk S."/>
            <person name="Gurevich A."/>
            <person name="Humphrey G."/>
            <person name="Reher R."/>
            <person name="Zhu Q."/>
            <person name="Belda-Ferre P."/>
            <person name="Glukhov E."/>
            <person name="Rex R."/>
            <person name="Dorrestein P.C."/>
            <person name="Knight R."/>
            <person name="Pevzner P."/>
            <person name="Gerwick W.H."/>
            <person name="Gerwick L."/>
        </authorList>
    </citation>
    <scope>NUCLEOTIDE SEQUENCE</scope>
    <source>
        <strain evidence="2">SIO1C4</strain>
    </source>
</reference>
<dbReference type="PROSITE" id="PS51352">
    <property type="entry name" value="THIOREDOXIN_2"/>
    <property type="match status" value="1"/>
</dbReference>
<dbReference type="AlphaFoldDB" id="A0A6B3NEL8"/>
<name>A0A6B3NEL8_9CYAN</name>
<organism evidence="2">
    <name type="scientific">Symploca sp. SIO1C4</name>
    <dbReference type="NCBI Taxonomy" id="2607765"/>
    <lineage>
        <taxon>Bacteria</taxon>
        <taxon>Bacillati</taxon>
        <taxon>Cyanobacteriota</taxon>
        <taxon>Cyanophyceae</taxon>
        <taxon>Coleofasciculales</taxon>
        <taxon>Coleofasciculaceae</taxon>
        <taxon>Symploca</taxon>
    </lineage>
</organism>
<dbReference type="InterPro" id="IPR036249">
    <property type="entry name" value="Thioredoxin-like_sf"/>
</dbReference>
<dbReference type="EMBL" id="JAAHFQ010000303">
    <property type="protein sequence ID" value="NER29072.1"/>
    <property type="molecule type" value="Genomic_DNA"/>
</dbReference>
<dbReference type="InterPro" id="IPR047262">
    <property type="entry name" value="PRX-like1"/>
</dbReference>
<evidence type="ECO:0000259" key="1">
    <source>
        <dbReference type="PROSITE" id="PS51352"/>
    </source>
</evidence>
<dbReference type="GO" id="GO:0016491">
    <property type="term" value="F:oxidoreductase activity"/>
    <property type="evidence" value="ECO:0007669"/>
    <property type="project" value="InterPro"/>
</dbReference>
<protein>
    <submittedName>
        <fullName evidence="2">Redoxin domain-containing protein</fullName>
    </submittedName>
</protein>
<dbReference type="InterPro" id="IPR013766">
    <property type="entry name" value="Thioredoxin_domain"/>
</dbReference>
<dbReference type="GO" id="GO:0016209">
    <property type="term" value="F:antioxidant activity"/>
    <property type="evidence" value="ECO:0007669"/>
    <property type="project" value="InterPro"/>
</dbReference>
<proteinExistence type="predicted"/>
<dbReference type="PANTHER" id="PTHR43640:SF1">
    <property type="entry name" value="THIOREDOXIN-DEPENDENT PEROXIREDOXIN"/>
    <property type="match status" value="1"/>
</dbReference>
<accession>A0A6B3NEL8</accession>